<dbReference type="PROSITE" id="PS00154">
    <property type="entry name" value="ATPASE_E1_E2"/>
    <property type="match status" value="1"/>
</dbReference>
<organism evidence="26 27">
    <name type="scientific">Colletotrichum gloeosporioides</name>
    <name type="common">Anthracnose fungus</name>
    <name type="synonym">Glomerella cingulata</name>
    <dbReference type="NCBI Taxonomy" id="474922"/>
    <lineage>
        <taxon>Eukaryota</taxon>
        <taxon>Fungi</taxon>
        <taxon>Dikarya</taxon>
        <taxon>Ascomycota</taxon>
        <taxon>Pezizomycotina</taxon>
        <taxon>Sordariomycetes</taxon>
        <taxon>Hypocreomycetidae</taxon>
        <taxon>Glomerellales</taxon>
        <taxon>Glomerellaceae</taxon>
        <taxon>Colletotrichum</taxon>
        <taxon>Colletotrichum gloeosporioides species complex</taxon>
    </lineage>
</organism>
<dbReference type="FunFam" id="1.20.1110.10:FF:000015">
    <property type="entry name" value="Sodium ion P-type ATPase"/>
    <property type="match status" value="1"/>
</dbReference>
<keyword evidence="3" id="KW-0813">Transport</keyword>
<comment type="similarity">
    <text evidence="19">Belongs to the cation transport ATPase (P-type) (TC 3.A.3) family. Type IID subfamily.</text>
</comment>
<evidence type="ECO:0000256" key="11">
    <source>
        <dbReference type="ARBA" id="ARBA00022842"/>
    </source>
</evidence>
<feature type="transmembrane region" description="Helical" evidence="24">
    <location>
        <begin position="988"/>
        <end position="1012"/>
    </location>
</feature>
<feature type="transmembrane region" description="Helical" evidence="24">
    <location>
        <begin position="312"/>
        <end position="333"/>
    </location>
</feature>
<evidence type="ECO:0000256" key="19">
    <source>
        <dbReference type="ARBA" id="ARBA00035017"/>
    </source>
</evidence>
<evidence type="ECO:0000256" key="21">
    <source>
        <dbReference type="ARBA" id="ARBA00048599"/>
    </source>
</evidence>
<dbReference type="GO" id="GO:0008554">
    <property type="term" value="F:P-type sodium transporter activity"/>
    <property type="evidence" value="ECO:0007669"/>
    <property type="project" value="UniProtKB-EC"/>
</dbReference>
<keyword evidence="17 24" id="KW-0472">Membrane</keyword>
<keyword evidence="16" id="KW-0406">Ion transport</keyword>
<dbReference type="SUPFAM" id="SSF56784">
    <property type="entry name" value="HAD-like"/>
    <property type="match status" value="1"/>
</dbReference>
<dbReference type="SUPFAM" id="SSF81665">
    <property type="entry name" value="Calcium ATPase, transmembrane domain M"/>
    <property type="match status" value="1"/>
</dbReference>
<dbReference type="Pfam" id="PF13246">
    <property type="entry name" value="Cation_ATPase"/>
    <property type="match status" value="1"/>
</dbReference>
<dbReference type="Gene3D" id="2.70.150.10">
    <property type="entry name" value="Calcium-transporting ATPase, cytoplasmic transduction domain A"/>
    <property type="match status" value="1"/>
</dbReference>
<comment type="catalytic activity">
    <reaction evidence="22">
        <text>Na(+)(in) + ATP + H2O = Na(+)(out) + ADP + phosphate + H(+)</text>
        <dbReference type="Rhea" id="RHEA:14633"/>
        <dbReference type="ChEBI" id="CHEBI:15377"/>
        <dbReference type="ChEBI" id="CHEBI:15378"/>
        <dbReference type="ChEBI" id="CHEBI:29101"/>
        <dbReference type="ChEBI" id="CHEBI:30616"/>
        <dbReference type="ChEBI" id="CHEBI:43474"/>
        <dbReference type="ChEBI" id="CHEBI:456216"/>
        <dbReference type="EC" id="7.2.2.3"/>
    </reaction>
    <physiologicalReaction direction="left-to-right" evidence="22">
        <dbReference type="Rhea" id="RHEA:14634"/>
    </physiologicalReaction>
</comment>
<dbReference type="GO" id="GO:0005524">
    <property type="term" value="F:ATP binding"/>
    <property type="evidence" value="ECO:0007669"/>
    <property type="project" value="UniProtKB-KW"/>
</dbReference>
<dbReference type="Gene3D" id="3.40.1110.10">
    <property type="entry name" value="Calcium-transporting ATPase, cytoplasmic domain N"/>
    <property type="match status" value="1"/>
</dbReference>
<keyword evidence="7 24" id="KW-0812">Transmembrane</keyword>
<dbReference type="RefSeq" id="XP_045257656.1">
    <property type="nucleotide sequence ID" value="XM_045413095.1"/>
</dbReference>
<dbReference type="SUPFAM" id="SSF81660">
    <property type="entry name" value="Metal cation-transporting ATPase, ATP-binding domain N"/>
    <property type="match status" value="1"/>
</dbReference>
<evidence type="ECO:0000256" key="2">
    <source>
        <dbReference type="ARBA" id="ARBA00004651"/>
    </source>
</evidence>
<feature type="transmembrane region" description="Helical" evidence="24">
    <location>
        <begin position="1024"/>
        <end position="1044"/>
    </location>
</feature>
<dbReference type="AlphaFoldDB" id="A0A8H4C7B3"/>
<evidence type="ECO:0000256" key="18">
    <source>
        <dbReference type="ARBA" id="ARBA00023201"/>
    </source>
</evidence>
<dbReference type="FunFam" id="3.40.1110.10:FF:000039">
    <property type="entry name" value="Sodium P-type ATPase"/>
    <property type="match status" value="1"/>
</dbReference>
<accession>A0A8H4C7B3</accession>
<dbReference type="GO" id="GO:0046872">
    <property type="term" value="F:metal ion binding"/>
    <property type="evidence" value="ECO:0007669"/>
    <property type="project" value="UniProtKB-KW"/>
</dbReference>
<dbReference type="Pfam" id="PF00122">
    <property type="entry name" value="E1-E2_ATPase"/>
    <property type="match status" value="1"/>
</dbReference>
<dbReference type="InterPro" id="IPR006068">
    <property type="entry name" value="ATPase_P-typ_cation-transptr_C"/>
</dbReference>
<dbReference type="NCBIfam" id="TIGR01523">
    <property type="entry name" value="ATPase-IID_K-Na"/>
    <property type="match status" value="1"/>
</dbReference>
<dbReference type="FunFam" id="3.40.50.1000:FF:000047">
    <property type="entry name" value="Sodium P-type ATPase"/>
    <property type="match status" value="1"/>
</dbReference>
<dbReference type="Gene3D" id="1.20.1110.10">
    <property type="entry name" value="Calcium-transporting ATPase, transmembrane domain"/>
    <property type="match status" value="2"/>
</dbReference>
<keyword evidence="6" id="KW-0597">Phosphoprotein</keyword>
<reference evidence="26" key="1">
    <citation type="journal article" date="2020" name="Phytopathology">
        <title>Genome sequence and comparative analysis of Colletotrichum gloeosporioides isolated from Liriodendron leaves.</title>
        <authorList>
            <person name="Fu F.F."/>
            <person name="Hao Z."/>
            <person name="Wang P."/>
            <person name="Lu Y."/>
            <person name="Xue L.J."/>
            <person name="Wei G."/>
            <person name="Tian Y."/>
            <person name="Baishi H."/>
            <person name="Xu H."/>
            <person name="Shi J."/>
            <person name="Cheng T."/>
            <person name="Wang G."/>
            <person name="Yi Y."/>
            <person name="Chen J."/>
        </authorList>
    </citation>
    <scope>NUCLEOTIDE SEQUENCE</scope>
    <source>
        <strain evidence="26">Lc1</strain>
    </source>
</reference>
<dbReference type="Pfam" id="PF00690">
    <property type="entry name" value="Cation_ATPase_N"/>
    <property type="match status" value="1"/>
</dbReference>
<dbReference type="InterPro" id="IPR018303">
    <property type="entry name" value="ATPase_P-typ_P_site"/>
</dbReference>
<dbReference type="SFLD" id="SFLDS00003">
    <property type="entry name" value="Haloacid_Dehalogenase"/>
    <property type="match status" value="1"/>
</dbReference>
<comment type="subcellular location">
    <subcellularLocation>
        <location evidence="2">Cell membrane</location>
        <topology evidence="2">Multi-pass membrane protein</topology>
    </subcellularLocation>
</comment>
<feature type="transmembrane region" description="Helical" evidence="24">
    <location>
        <begin position="855"/>
        <end position="876"/>
    </location>
</feature>
<dbReference type="InterPro" id="IPR044492">
    <property type="entry name" value="P_typ_ATPase_HD_dom"/>
</dbReference>
<dbReference type="InterPro" id="IPR036412">
    <property type="entry name" value="HAD-like_sf"/>
</dbReference>
<keyword evidence="10" id="KW-0067">ATP-binding</keyword>
<dbReference type="EMBL" id="WVTB01000095">
    <property type="protein sequence ID" value="KAF3798496.1"/>
    <property type="molecule type" value="Genomic_DNA"/>
</dbReference>
<dbReference type="InterPro" id="IPR008250">
    <property type="entry name" value="ATPase_P-typ_transduc_dom_A_sf"/>
</dbReference>
<feature type="transmembrane region" description="Helical" evidence="24">
    <location>
        <begin position="114"/>
        <end position="133"/>
    </location>
</feature>
<keyword evidence="14 24" id="KW-1133">Transmembrane helix</keyword>
<name>A0A8H4C7B3_COLGL</name>
<feature type="transmembrane region" description="Helical" evidence="24">
    <location>
        <begin position="240"/>
        <end position="258"/>
    </location>
</feature>
<proteinExistence type="inferred from homology"/>
<evidence type="ECO:0000256" key="23">
    <source>
        <dbReference type="SAM" id="MobiDB-lite"/>
    </source>
</evidence>
<evidence type="ECO:0000256" key="22">
    <source>
        <dbReference type="ARBA" id="ARBA00049499"/>
    </source>
</evidence>
<dbReference type="EC" id="7.2.2.3" evidence="20"/>
<evidence type="ECO:0000256" key="13">
    <source>
        <dbReference type="ARBA" id="ARBA00022967"/>
    </source>
</evidence>
<evidence type="ECO:0000259" key="25">
    <source>
        <dbReference type="SMART" id="SM00831"/>
    </source>
</evidence>
<keyword evidence="18" id="KW-0739">Sodium transport</keyword>
<evidence type="ECO:0000256" key="5">
    <source>
        <dbReference type="ARBA" id="ARBA00022538"/>
    </source>
</evidence>
<keyword evidence="9" id="KW-0547">Nucleotide-binding</keyword>
<evidence type="ECO:0000256" key="12">
    <source>
        <dbReference type="ARBA" id="ARBA00022958"/>
    </source>
</evidence>
<evidence type="ECO:0000256" key="10">
    <source>
        <dbReference type="ARBA" id="ARBA00022840"/>
    </source>
</evidence>
<dbReference type="PANTHER" id="PTHR42861">
    <property type="entry name" value="CALCIUM-TRANSPORTING ATPASE"/>
    <property type="match status" value="1"/>
</dbReference>
<evidence type="ECO:0000256" key="7">
    <source>
        <dbReference type="ARBA" id="ARBA00022692"/>
    </source>
</evidence>
<evidence type="ECO:0000256" key="4">
    <source>
        <dbReference type="ARBA" id="ARBA00022475"/>
    </source>
</evidence>
<dbReference type="GeneID" id="69020353"/>
<feature type="region of interest" description="Disordered" evidence="23">
    <location>
        <begin position="446"/>
        <end position="465"/>
    </location>
</feature>
<evidence type="ECO:0000256" key="20">
    <source>
        <dbReference type="ARBA" id="ARBA00035029"/>
    </source>
</evidence>
<dbReference type="InterPro" id="IPR023299">
    <property type="entry name" value="ATPase_P-typ_cyto_dom_N"/>
</dbReference>
<dbReference type="Gene3D" id="3.40.50.1000">
    <property type="entry name" value="HAD superfamily/HAD-like"/>
    <property type="match status" value="1"/>
</dbReference>
<evidence type="ECO:0000256" key="17">
    <source>
        <dbReference type="ARBA" id="ARBA00023136"/>
    </source>
</evidence>
<evidence type="ECO:0000256" key="15">
    <source>
        <dbReference type="ARBA" id="ARBA00023053"/>
    </source>
</evidence>
<feature type="region of interest" description="Disordered" evidence="23">
    <location>
        <begin position="1"/>
        <end position="37"/>
    </location>
</feature>
<feature type="transmembrane region" description="Helical" evidence="24">
    <location>
        <begin position="818"/>
        <end position="839"/>
    </location>
</feature>
<feature type="transmembrane region" description="Helical" evidence="24">
    <location>
        <begin position="339"/>
        <end position="365"/>
    </location>
</feature>
<keyword evidence="12" id="KW-0630">Potassium</keyword>
<dbReference type="InterPro" id="IPR001757">
    <property type="entry name" value="P_typ_ATPase"/>
</dbReference>
<keyword evidence="5" id="KW-0633">Potassium transport</keyword>
<protein>
    <recommendedName>
        <fullName evidence="20">P-type Na(+) transporter</fullName>
        <ecNumber evidence="20">7.2.2.3</ecNumber>
    </recommendedName>
</protein>
<evidence type="ECO:0000313" key="27">
    <source>
        <dbReference type="Proteomes" id="UP000613401"/>
    </source>
</evidence>
<sequence>MTGTKEKGHDSFRVNSPDDSESEHISGQANKPLSRPPHALDVGQVVTELEVDAAQGLTTDEACRRLEELGRNELRQNKGVQPVKIFLEQIFNAMTLVLLLALGASFGIQAWIEGGILGGIIVLNIFIGFAQTLQAEKTINSLKNLGSPICKVFRNGKTIEIQTAEVVPGDIIDLITGDSVPADIRLVEAVNLEADEALLTGESAPVSKIPNSTFDDDTGPGDRLNVVYSSTVITKGRGRGVVFATGMCTEIGLIAGALNGGSKAKSYLKRSENGRVSVFAYIMAAWMMTRDWVGEFLGLTIGTPLQKKLSQLFLWLFAFAIICAIVVMGANKFDSRKDVIIYAVTTAIGTIPVSLLLVLTVTMAAGTKKMLERHVIVRNLSSLEALGGVTNICSDKTGTITQGRMVVRKAWLPGVGTYSVQTTNDVYNPFSGSVQFTAVQPRDISAEAEKPHDDTSDPIEPHHESASNPALQWYLNIASLANLATLKQSDDSSANPGEWKATGAPTEIALEVFASRFGWNRLQLTQGSEAAWKEIAEFPFDSDVKKMSVIFQNLESQEMHLFTKGAVERVLETCDTIALGTATRPLNEADKDNIHANMETLAGQGLRVLALAHRNLEITMSAAQFAEGKVAPNRNTIEHNLTFRGLVGIYDPPRPESKPSVKACQGAGIVVHMLTGDHPQTARAIATEVGILPSPEKFKMLPADVAQTMVMPAHDFDALTNDQIDELPQLPLVVARCAPSTKVRMIEALHRRGRYVGMTGDGVNDSPSLKRADIGIAMGSGSDVAKESSDIVLTDDNFASILNAIEEGRRIFDNIQKFILHVLAANIGFVCALLTGLAFKDQSGVSVFQLSPVEILWMLLGTGAFCETGLGFEKAVPDILNRPPQNINSSNTASSPLNFYLTFLYGVLMAGCVLGSFTIVVFGFNDGNLGLECNNAFSEACEPVFRARATCYTTMTWIFLLFAWELIDSRRSLFYMPEGFKAWGQHLWGNKFLFFSVTIVFFVVFPTLYIPVLDHVVFMHHGISWEWAVVFIDVFVFMVGAEAYKWAKRIYVRRRGNQSGIVGFGDDEESSL</sequence>
<dbReference type="GO" id="GO:0005886">
    <property type="term" value="C:plasma membrane"/>
    <property type="evidence" value="ECO:0007669"/>
    <property type="project" value="UniProtKB-SubCell"/>
</dbReference>
<evidence type="ECO:0000256" key="1">
    <source>
        <dbReference type="ARBA" id="ARBA00001946"/>
    </source>
</evidence>
<comment type="cofactor">
    <cofactor evidence="1">
        <name>Mg(2+)</name>
        <dbReference type="ChEBI" id="CHEBI:18420"/>
    </cofactor>
</comment>
<dbReference type="SMART" id="SM00831">
    <property type="entry name" value="Cation_ATPase_N"/>
    <property type="match status" value="1"/>
</dbReference>
<keyword evidence="8" id="KW-0479">Metal-binding</keyword>
<keyword evidence="13" id="KW-1278">Translocase</keyword>
<feature type="transmembrane region" description="Helical" evidence="24">
    <location>
        <begin position="85"/>
        <end position="108"/>
    </location>
</feature>
<feature type="domain" description="Cation-transporting P-type ATPase N-terminal" evidence="25">
    <location>
        <begin position="36"/>
        <end position="110"/>
    </location>
</feature>
<evidence type="ECO:0000256" key="9">
    <source>
        <dbReference type="ARBA" id="ARBA00022741"/>
    </source>
</evidence>
<dbReference type="InterPro" id="IPR023214">
    <property type="entry name" value="HAD_sf"/>
</dbReference>
<evidence type="ECO:0000256" key="8">
    <source>
        <dbReference type="ARBA" id="ARBA00022723"/>
    </source>
</evidence>
<comment type="caution">
    <text evidence="26">The sequence shown here is derived from an EMBL/GenBank/DDBJ whole genome shotgun (WGS) entry which is preliminary data.</text>
</comment>
<evidence type="ECO:0000256" key="14">
    <source>
        <dbReference type="ARBA" id="ARBA00022989"/>
    </source>
</evidence>
<comment type="catalytic activity">
    <reaction evidence="21">
        <text>K(+)(in) + ATP + H2O = K(+)(out) + ADP + phosphate + H(+)</text>
        <dbReference type="Rhea" id="RHEA:75815"/>
        <dbReference type="ChEBI" id="CHEBI:15377"/>
        <dbReference type="ChEBI" id="CHEBI:15378"/>
        <dbReference type="ChEBI" id="CHEBI:29103"/>
        <dbReference type="ChEBI" id="CHEBI:30616"/>
        <dbReference type="ChEBI" id="CHEBI:43474"/>
        <dbReference type="ChEBI" id="CHEBI:456216"/>
    </reaction>
</comment>
<feature type="transmembrane region" description="Helical" evidence="24">
    <location>
        <begin position="944"/>
        <end position="967"/>
    </location>
</feature>
<dbReference type="Pfam" id="PF08282">
    <property type="entry name" value="Hydrolase_3"/>
    <property type="match status" value="1"/>
</dbReference>
<evidence type="ECO:0000256" key="6">
    <source>
        <dbReference type="ARBA" id="ARBA00022553"/>
    </source>
</evidence>
<evidence type="ECO:0000256" key="3">
    <source>
        <dbReference type="ARBA" id="ARBA00022448"/>
    </source>
</evidence>
<dbReference type="InterPro" id="IPR059000">
    <property type="entry name" value="ATPase_P-type_domA"/>
</dbReference>
<evidence type="ECO:0000256" key="24">
    <source>
        <dbReference type="SAM" id="Phobius"/>
    </source>
</evidence>
<dbReference type="GO" id="GO:0016887">
    <property type="term" value="F:ATP hydrolysis activity"/>
    <property type="evidence" value="ECO:0007669"/>
    <property type="project" value="InterPro"/>
</dbReference>
<keyword evidence="15" id="KW-0915">Sodium</keyword>
<dbReference type="InterPro" id="IPR006414">
    <property type="entry name" value="P-type_ATPase_IID"/>
</dbReference>
<dbReference type="SUPFAM" id="SSF81653">
    <property type="entry name" value="Calcium ATPase, transduction domain A"/>
    <property type="match status" value="1"/>
</dbReference>
<keyword evidence="27" id="KW-1185">Reference proteome</keyword>
<dbReference type="GO" id="GO:0006813">
    <property type="term" value="P:potassium ion transport"/>
    <property type="evidence" value="ECO:0007669"/>
    <property type="project" value="UniProtKB-KW"/>
</dbReference>
<feature type="compositionally biased region" description="Basic and acidic residues" evidence="23">
    <location>
        <begin position="1"/>
        <end position="12"/>
    </location>
</feature>
<dbReference type="SFLD" id="SFLDF00027">
    <property type="entry name" value="p-type_atpase"/>
    <property type="match status" value="1"/>
</dbReference>
<evidence type="ECO:0000256" key="16">
    <source>
        <dbReference type="ARBA" id="ARBA00023065"/>
    </source>
</evidence>
<feature type="transmembrane region" description="Helical" evidence="24">
    <location>
        <begin position="278"/>
        <end position="300"/>
    </location>
</feature>
<reference evidence="26" key="2">
    <citation type="submission" date="2020-03" db="EMBL/GenBank/DDBJ databases">
        <authorList>
            <person name="Fu F.-F."/>
            <person name="Chen J."/>
        </authorList>
    </citation>
    <scope>NUCLEOTIDE SEQUENCE</scope>
    <source>
        <strain evidence="26">Lc1</strain>
    </source>
</reference>
<dbReference type="FunFam" id="2.70.150.10:FF:000160">
    <property type="entry name" value="Sarcoplasmic/endoplasmic reticulum calcium ATPase 1"/>
    <property type="match status" value="1"/>
</dbReference>
<feature type="transmembrane region" description="Helical" evidence="24">
    <location>
        <begin position="897"/>
        <end position="924"/>
    </location>
</feature>
<dbReference type="Pfam" id="PF00689">
    <property type="entry name" value="Cation_ATPase_C"/>
    <property type="match status" value="1"/>
</dbReference>
<dbReference type="Proteomes" id="UP000613401">
    <property type="component" value="Unassembled WGS sequence"/>
</dbReference>
<gene>
    <name evidence="26" type="ORF">GCG54_00013237</name>
</gene>
<keyword evidence="4" id="KW-1003">Cell membrane</keyword>
<dbReference type="InterPro" id="IPR004014">
    <property type="entry name" value="ATPase_P-typ_cation-transptr_N"/>
</dbReference>
<dbReference type="SFLD" id="SFLDG00002">
    <property type="entry name" value="C1.7:_P-type_atpase_like"/>
    <property type="match status" value="1"/>
</dbReference>
<dbReference type="PRINTS" id="PR00119">
    <property type="entry name" value="CATATPASE"/>
</dbReference>
<dbReference type="NCBIfam" id="TIGR01494">
    <property type="entry name" value="ATPase_P-type"/>
    <property type="match status" value="2"/>
</dbReference>
<keyword evidence="11" id="KW-0460">Magnesium</keyword>
<dbReference type="InterPro" id="IPR023298">
    <property type="entry name" value="ATPase_P-typ_TM_dom_sf"/>
</dbReference>
<evidence type="ECO:0000313" key="26">
    <source>
        <dbReference type="EMBL" id="KAF3798496.1"/>
    </source>
</evidence>